<reference evidence="1" key="1">
    <citation type="submission" date="2017-07" db="EMBL/GenBank/DDBJ databases">
        <authorList>
            <person name="Mikheyev A."/>
            <person name="Grau M."/>
        </authorList>
    </citation>
    <scope>NUCLEOTIDE SEQUENCE</scope>
    <source>
        <tissue evidence="1">Venom_gland</tissue>
    </source>
</reference>
<sequence length="160" mass="17521">MAICATSRTGENWCPQSSSSSSSCALQGSRINGEGSAGGTRSHCPTVGFKCSTGVWLSCSRPRVRPLTVLPLPRLPSLDDNKQVCQNELDGLLQTGTGVLVSQVVWLRTGSPGPSSVMWFWCSLGWMEDSNPRPALPVMKRRRRKTVETPRSCQRLNWLT</sequence>
<dbReference type="AlphaFoldDB" id="A0A2D4ENM0"/>
<organism evidence="1">
    <name type="scientific">Micrurus corallinus</name>
    <name type="common">Brazilian coral snake</name>
    <dbReference type="NCBI Taxonomy" id="54390"/>
    <lineage>
        <taxon>Eukaryota</taxon>
        <taxon>Metazoa</taxon>
        <taxon>Chordata</taxon>
        <taxon>Craniata</taxon>
        <taxon>Vertebrata</taxon>
        <taxon>Euteleostomi</taxon>
        <taxon>Lepidosauria</taxon>
        <taxon>Squamata</taxon>
        <taxon>Bifurcata</taxon>
        <taxon>Unidentata</taxon>
        <taxon>Episquamata</taxon>
        <taxon>Toxicofera</taxon>
        <taxon>Serpentes</taxon>
        <taxon>Colubroidea</taxon>
        <taxon>Elapidae</taxon>
        <taxon>Elapinae</taxon>
        <taxon>Micrurus</taxon>
    </lineage>
</organism>
<name>A0A2D4ENM0_MICCO</name>
<protein>
    <submittedName>
        <fullName evidence="1">Uncharacterized protein</fullName>
    </submittedName>
</protein>
<dbReference type="EMBL" id="IACJ01014308">
    <property type="protein sequence ID" value="LAA36838.1"/>
    <property type="molecule type" value="Transcribed_RNA"/>
</dbReference>
<evidence type="ECO:0000313" key="1">
    <source>
        <dbReference type="EMBL" id="LAA36838.1"/>
    </source>
</evidence>
<accession>A0A2D4ENM0</accession>
<proteinExistence type="predicted"/>
<reference evidence="1" key="2">
    <citation type="submission" date="2017-11" db="EMBL/GenBank/DDBJ databases">
        <title>Coralsnake Venomics: Analyses of Venom Gland Transcriptomes and Proteomes of Six Brazilian Taxa.</title>
        <authorList>
            <person name="Aird S.D."/>
            <person name="Jorge da Silva N."/>
            <person name="Qiu L."/>
            <person name="Villar-Briones A."/>
            <person name="Aparecida-Saddi V."/>
            <person name="Campos-Telles M.P."/>
            <person name="Grau M."/>
            <person name="Mikheyev A.S."/>
        </authorList>
    </citation>
    <scope>NUCLEOTIDE SEQUENCE</scope>
    <source>
        <tissue evidence="1">Venom_gland</tissue>
    </source>
</reference>